<organism evidence="1 2">
    <name type="scientific">Trichonephila clavipes</name>
    <name type="common">Golden silk orbweaver</name>
    <name type="synonym">Nephila clavipes</name>
    <dbReference type="NCBI Taxonomy" id="2585209"/>
    <lineage>
        <taxon>Eukaryota</taxon>
        <taxon>Metazoa</taxon>
        <taxon>Ecdysozoa</taxon>
        <taxon>Arthropoda</taxon>
        <taxon>Chelicerata</taxon>
        <taxon>Arachnida</taxon>
        <taxon>Araneae</taxon>
        <taxon>Araneomorphae</taxon>
        <taxon>Entelegynae</taxon>
        <taxon>Araneoidea</taxon>
        <taxon>Nephilidae</taxon>
        <taxon>Trichonephila</taxon>
    </lineage>
</organism>
<dbReference type="InterPro" id="IPR036397">
    <property type="entry name" value="RNaseH_sf"/>
</dbReference>
<comment type="caution">
    <text evidence="1">The sequence shown here is derived from an EMBL/GenBank/DDBJ whole genome shotgun (WGS) entry which is preliminary data.</text>
</comment>
<accession>A0A8X6RG34</accession>
<name>A0A8X6RG34_TRICX</name>
<evidence type="ECO:0000313" key="1">
    <source>
        <dbReference type="EMBL" id="GFX93995.1"/>
    </source>
</evidence>
<sequence>MVLKANDRRTSCPCHDEFREPRSDYVRQVASENNNNKNMNNLKSNENSNESCTVNQMLMQIEKDVKFSQAVKSSLAGLTLREIDQLESFSELQPYPSMAVIPPRTETKLIQEQYPMPFNGPGTKTMTPHQASSPVLSCQRVLWLDDNARLQSVTATQNHIATIGLQRLYHPPNSPDLAPSEFHLFPVLKKNLA</sequence>
<protein>
    <submittedName>
        <fullName evidence="1">Uncharacterized protein</fullName>
    </submittedName>
</protein>
<gene>
    <name evidence="1" type="ORF">TNCV_3413571</name>
</gene>
<dbReference type="AlphaFoldDB" id="A0A8X6RG34"/>
<dbReference type="Gene3D" id="3.30.420.10">
    <property type="entry name" value="Ribonuclease H-like superfamily/Ribonuclease H"/>
    <property type="match status" value="1"/>
</dbReference>
<dbReference type="EMBL" id="BMAU01021176">
    <property type="protein sequence ID" value="GFX93995.1"/>
    <property type="molecule type" value="Genomic_DNA"/>
</dbReference>
<evidence type="ECO:0000313" key="2">
    <source>
        <dbReference type="Proteomes" id="UP000887159"/>
    </source>
</evidence>
<proteinExistence type="predicted"/>
<dbReference type="GO" id="GO:0003676">
    <property type="term" value="F:nucleic acid binding"/>
    <property type="evidence" value="ECO:0007669"/>
    <property type="project" value="InterPro"/>
</dbReference>
<dbReference type="Proteomes" id="UP000887159">
    <property type="component" value="Unassembled WGS sequence"/>
</dbReference>
<reference evidence="1" key="1">
    <citation type="submission" date="2020-08" db="EMBL/GenBank/DDBJ databases">
        <title>Multicomponent nature underlies the extraordinary mechanical properties of spider dragline silk.</title>
        <authorList>
            <person name="Kono N."/>
            <person name="Nakamura H."/>
            <person name="Mori M."/>
            <person name="Yoshida Y."/>
            <person name="Ohtoshi R."/>
            <person name="Malay A.D."/>
            <person name="Moran D.A.P."/>
            <person name="Tomita M."/>
            <person name="Numata K."/>
            <person name="Arakawa K."/>
        </authorList>
    </citation>
    <scope>NUCLEOTIDE SEQUENCE</scope>
</reference>
<keyword evidence="2" id="KW-1185">Reference proteome</keyword>